<dbReference type="RefSeq" id="WP_269657840.1">
    <property type="nucleotide sequence ID" value="NZ_CP114413.1"/>
</dbReference>
<dbReference type="Pfam" id="PF01510">
    <property type="entry name" value="Amidase_2"/>
    <property type="match status" value="1"/>
</dbReference>
<dbReference type="EMBL" id="CP114413">
    <property type="protein sequence ID" value="WAZ20152.1"/>
    <property type="molecule type" value="Genomic_DNA"/>
</dbReference>
<dbReference type="Proteomes" id="UP001164439">
    <property type="component" value="Chromosome"/>
</dbReference>
<dbReference type="InterPro" id="IPR002502">
    <property type="entry name" value="Amidase_domain"/>
</dbReference>
<accession>A0ABY7KAJ8</accession>
<keyword evidence="3" id="KW-1185">Reference proteome</keyword>
<dbReference type="Gene3D" id="3.40.80.10">
    <property type="entry name" value="Peptidoglycan recognition protein-like"/>
    <property type="match status" value="1"/>
</dbReference>
<protein>
    <submittedName>
        <fullName evidence="2">N-acetylmuramoyl-L-alanine amidase</fullName>
    </submittedName>
</protein>
<proteinExistence type="predicted"/>
<organism evidence="2 3">
    <name type="scientific">Streptomyces cinnabarinus</name>
    <dbReference type="NCBI Taxonomy" id="67287"/>
    <lineage>
        <taxon>Bacteria</taxon>
        <taxon>Bacillati</taxon>
        <taxon>Actinomycetota</taxon>
        <taxon>Actinomycetes</taxon>
        <taxon>Kitasatosporales</taxon>
        <taxon>Streptomycetaceae</taxon>
        <taxon>Streptomyces</taxon>
    </lineage>
</organism>
<evidence type="ECO:0000259" key="1">
    <source>
        <dbReference type="SMART" id="SM00644"/>
    </source>
</evidence>
<evidence type="ECO:0000313" key="2">
    <source>
        <dbReference type="EMBL" id="WAZ20152.1"/>
    </source>
</evidence>
<evidence type="ECO:0000313" key="3">
    <source>
        <dbReference type="Proteomes" id="UP001164439"/>
    </source>
</evidence>
<gene>
    <name evidence="2" type="ORF">STRCI_001251</name>
</gene>
<name>A0ABY7KAJ8_9ACTN</name>
<dbReference type="SMART" id="SM00644">
    <property type="entry name" value="Ami_2"/>
    <property type="match status" value="1"/>
</dbReference>
<reference evidence="2" key="1">
    <citation type="submission" date="2022-12" db="EMBL/GenBank/DDBJ databases">
        <authorList>
            <person name="Ruckert C."/>
            <person name="Busche T."/>
            <person name="Kalinowski J."/>
            <person name="Wittmann C."/>
        </authorList>
    </citation>
    <scope>NUCLEOTIDE SEQUENCE</scope>
    <source>
        <strain evidence="2">DSM 40467</strain>
    </source>
</reference>
<dbReference type="InterPro" id="IPR036505">
    <property type="entry name" value="Amidase/PGRP_sf"/>
</dbReference>
<dbReference type="SUPFAM" id="SSF55846">
    <property type="entry name" value="N-acetylmuramoyl-L-alanine amidase-like"/>
    <property type="match status" value="1"/>
</dbReference>
<feature type="domain" description="N-acetylmuramoyl-L-alanine amidase" evidence="1">
    <location>
        <begin position="27"/>
        <end position="188"/>
    </location>
</feature>
<sequence length="311" mass="32887">MAAPLTADQLVAALRAEGCDVHEVSGWRTNNRNHKGPWGPVNGVMVHHTVTGPGTDVVGLIFNGHSALPGPLATGCITKNGRVHLTGNGRANHAGGGDPDVLTAVVNESYGSYPPPTNEHEGSAGAVDGNGRFYGWECENEGDGQDPWPRVQYIAMVKATAGICRAHGWSAKSAIGHLEWSDWKPDPRGFDMKNFRSDLATCLALPAGAWEGEDDMALTVADIQLLASKDGIWKAPKDAPDYSDDPNDPNHYWSLGTHIVGLTTKIRGVEGRLADVDRKIDALSVGGVDLDALAAKVAPLLAAELAARLAE</sequence>